<feature type="region of interest" description="Disordered" evidence="1">
    <location>
        <begin position="295"/>
        <end position="320"/>
    </location>
</feature>
<organism evidence="3 4">
    <name type="scientific">Xylaria hypoxylon</name>
    <dbReference type="NCBI Taxonomy" id="37992"/>
    <lineage>
        <taxon>Eukaryota</taxon>
        <taxon>Fungi</taxon>
        <taxon>Dikarya</taxon>
        <taxon>Ascomycota</taxon>
        <taxon>Pezizomycotina</taxon>
        <taxon>Sordariomycetes</taxon>
        <taxon>Xylariomycetidae</taxon>
        <taxon>Xylariales</taxon>
        <taxon>Xylariaceae</taxon>
        <taxon>Xylaria</taxon>
    </lineage>
</organism>
<evidence type="ECO:0000313" key="3">
    <source>
        <dbReference type="EMBL" id="TGJ78482.1"/>
    </source>
</evidence>
<evidence type="ECO:0000256" key="2">
    <source>
        <dbReference type="SAM" id="SignalP"/>
    </source>
</evidence>
<dbReference type="Proteomes" id="UP000297716">
    <property type="component" value="Unassembled WGS sequence"/>
</dbReference>
<feature type="compositionally biased region" description="Low complexity" evidence="1">
    <location>
        <begin position="387"/>
        <end position="409"/>
    </location>
</feature>
<reference evidence="3 4" key="1">
    <citation type="submission" date="2019-03" db="EMBL/GenBank/DDBJ databases">
        <title>Draft genome sequence of Xylaria hypoxylon DSM 108379, a ubiquitous saprotrophic-parasitic fungi on hardwood.</title>
        <authorList>
            <person name="Buettner E."/>
            <person name="Leonhardt S."/>
            <person name="Gebauer A.M."/>
            <person name="Liers C."/>
            <person name="Hofrichter M."/>
            <person name="Kellner H."/>
        </authorList>
    </citation>
    <scope>NUCLEOTIDE SEQUENCE [LARGE SCALE GENOMIC DNA]</scope>
    <source>
        <strain evidence="3 4">DSM 108379</strain>
    </source>
</reference>
<dbReference type="OrthoDB" id="4779219at2759"/>
<keyword evidence="4" id="KW-1185">Reference proteome</keyword>
<proteinExistence type="predicted"/>
<comment type="caution">
    <text evidence="3">The sequence shown here is derived from an EMBL/GenBank/DDBJ whole genome shotgun (WGS) entry which is preliminary data.</text>
</comment>
<feature type="compositionally biased region" description="Polar residues" evidence="1">
    <location>
        <begin position="410"/>
        <end position="419"/>
    </location>
</feature>
<feature type="compositionally biased region" description="Polar residues" evidence="1">
    <location>
        <begin position="295"/>
        <end position="306"/>
    </location>
</feature>
<dbReference type="AlphaFoldDB" id="A0A4Z0YPC1"/>
<gene>
    <name evidence="3" type="ORF">E0Z10_g10284</name>
</gene>
<sequence>MRFIIAAVILLASVAAAGKGLDPSWSFASTTTITDKDTPWYTVNIPFLTTVTTDVSGTIETITKTDVSISIGTKSPNTLLPDIPTNCLTTPCTDIAVPEPVLELGGVVARSVVASTEELITHTHSHPQSSTIDDSDILPTIAPTSSDSSLVASSLTTTKVNGTTTASSEASLTTYSSPLGYGSGDETSSTTSVGEVVATTITVTVGEATSTTTTSTSKSPTLSTLTFTFTYGSSPVETITLTTIVGSSDTLAVTGAATSMTSNIPSMSILPIPTTGSYITPASIASSTADRIGITTSPTTNSYSVTASSPAGGYGGDDGSSSVVSPIWTLTSKTPTSTKGGTTFVTVKVTVTVSSSGVSPSPFGSSTADPMTGTLSSEITLWPPPSSSCNHGHHTTSSSHSHPSVSWLHPTSNGTQTRTWPWGTHTRPDLSMPTQGSSTLLTAKNDAKNTVVA</sequence>
<evidence type="ECO:0000256" key="1">
    <source>
        <dbReference type="SAM" id="MobiDB-lite"/>
    </source>
</evidence>
<feature type="chain" id="PRO_5021467669" evidence="2">
    <location>
        <begin position="21"/>
        <end position="453"/>
    </location>
</feature>
<dbReference type="EMBL" id="SKBN01000385">
    <property type="protein sequence ID" value="TGJ78482.1"/>
    <property type="molecule type" value="Genomic_DNA"/>
</dbReference>
<evidence type="ECO:0000313" key="4">
    <source>
        <dbReference type="Proteomes" id="UP000297716"/>
    </source>
</evidence>
<name>A0A4Z0YPC1_9PEZI</name>
<feature type="compositionally biased region" description="Polar residues" evidence="1">
    <location>
        <begin position="432"/>
        <end position="442"/>
    </location>
</feature>
<feature type="compositionally biased region" description="Low complexity" evidence="1">
    <location>
        <begin position="161"/>
        <end position="177"/>
    </location>
</feature>
<feature type="signal peptide" evidence="2">
    <location>
        <begin position="1"/>
        <end position="20"/>
    </location>
</feature>
<accession>A0A4Z0YPC1</accession>
<feature type="region of interest" description="Disordered" evidence="1">
    <location>
        <begin position="382"/>
        <end position="453"/>
    </location>
</feature>
<feature type="region of interest" description="Disordered" evidence="1">
    <location>
        <begin position="161"/>
        <end position="192"/>
    </location>
</feature>
<protein>
    <submittedName>
        <fullName evidence="3">Uncharacterized protein</fullName>
    </submittedName>
</protein>
<keyword evidence="2" id="KW-0732">Signal</keyword>